<dbReference type="EMBL" id="DS027048">
    <property type="protein sequence ID" value="EAW13418.1"/>
    <property type="molecule type" value="Genomic_DNA"/>
</dbReference>
<dbReference type="SUPFAM" id="SSF53474">
    <property type="entry name" value="alpha/beta-Hydrolases"/>
    <property type="match status" value="1"/>
</dbReference>
<dbReference type="Gene3D" id="3.40.50.1820">
    <property type="entry name" value="alpha/beta hydrolase"/>
    <property type="match status" value="2"/>
</dbReference>
<dbReference type="GO" id="GO:0070008">
    <property type="term" value="F:serine-type exopeptidase activity"/>
    <property type="evidence" value="ECO:0007669"/>
    <property type="project" value="InterPro"/>
</dbReference>
<proteinExistence type="inferred from homology"/>
<dbReference type="InterPro" id="IPR008758">
    <property type="entry name" value="Peptidase_S28"/>
</dbReference>
<evidence type="ECO:0000256" key="2">
    <source>
        <dbReference type="ARBA" id="ARBA00022670"/>
    </source>
</evidence>
<dbReference type="MEROPS" id="S28.004"/>
<keyword evidence="4" id="KW-0378">Hydrolase</keyword>
<evidence type="ECO:0000313" key="6">
    <source>
        <dbReference type="EMBL" id="EAW13418.1"/>
    </source>
</evidence>
<dbReference type="Pfam" id="PF05577">
    <property type="entry name" value="Peptidase_S28"/>
    <property type="match status" value="2"/>
</dbReference>
<evidence type="ECO:0000313" key="7">
    <source>
        <dbReference type="Proteomes" id="UP000006701"/>
    </source>
</evidence>
<organism evidence="6 7">
    <name type="scientific">Aspergillus clavatus (strain ATCC 1007 / CBS 513.65 / DSM 816 / NCTC 3887 / NRRL 1 / QM 1276 / 107)</name>
    <dbReference type="NCBI Taxonomy" id="344612"/>
    <lineage>
        <taxon>Eukaryota</taxon>
        <taxon>Fungi</taxon>
        <taxon>Dikarya</taxon>
        <taxon>Ascomycota</taxon>
        <taxon>Pezizomycotina</taxon>
        <taxon>Eurotiomycetes</taxon>
        <taxon>Eurotiomycetidae</taxon>
        <taxon>Eurotiales</taxon>
        <taxon>Aspergillaceae</taxon>
        <taxon>Aspergillus</taxon>
        <taxon>Aspergillus subgen. Fumigati</taxon>
    </lineage>
</organism>
<dbReference type="eggNOG" id="KOG2182">
    <property type="taxonomic scope" value="Eukaryota"/>
</dbReference>
<dbReference type="ESTHER" id="aspcl-a1c994">
    <property type="family name" value="Prolylcarboxypeptidase"/>
</dbReference>
<dbReference type="GO" id="GO:0006508">
    <property type="term" value="P:proteolysis"/>
    <property type="evidence" value="ECO:0007669"/>
    <property type="project" value="UniProtKB-KW"/>
</dbReference>
<evidence type="ECO:0000256" key="5">
    <source>
        <dbReference type="ARBA" id="ARBA00023180"/>
    </source>
</evidence>
<accession>A1C994</accession>
<dbReference type="HOGENOM" id="CLU_023630_2_0_1"/>
<dbReference type="AlphaFoldDB" id="A1C994"/>
<dbReference type="KEGG" id="act:ACLA_054650"/>
<evidence type="ECO:0000256" key="1">
    <source>
        <dbReference type="ARBA" id="ARBA00011079"/>
    </source>
</evidence>
<dbReference type="OMA" id="WQYCSEW"/>
<keyword evidence="7" id="KW-1185">Reference proteome</keyword>
<dbReference type="GO" id="GO:0008239">
    <property type="term" value="F:dipeptidyl-peptidase activity"/>
    <property type="evidence" value="ECO:0007669"/>
    <property type="project" value="TreeGrafter"/>
</dbReference>
<evidence type="ECO:0000256" key="3">
    <source>
        <dbReference type="ARBA" id="ARBA00022729"/>
    </source>
</evidence>
<dbReference type="PANTHER" id="PTHR11010">
    <property type="entry name" value="PROTEASE S28 PRO-X CARBOXYPEPTIDASE-RELATED"/>
    <property type="match status" value="1"/>
</dbReference>
<evidence type="ECO:0000256" key="4">
    <source>
        <dbReference type="ARBA" id="ARBA00022801"/>
    </source>
</evidence>
<name>A1C994_ASPCL</name>
<comment type="similarity">
    <text evidence="1">Belongs to the peptidase S28 family.</text>
</comment>
<dbReference type="Proteomes" id="UP000006701">
    <property type="component" value="Unassembled WGS sequence"/>
</dbReference>
<keyword evidence="2" id="KW-0645">Protease</keyword>
<dbReference type="VEuPathDB" id="FungiDB:ACLA_054650"/>
<protein>
    <submittedName>
        <fullName evidence="6">Serine peptidase, family S28, putative</fullName>
    </submittedName>
</protein>
<reference evidence="6 7" key="1">
    <citation type="journal article" date="2008" name="PLoS Genet.">
        <title>Genomic islands in the pathogenic filamentous fungus Aspergillus fumigatus.</title>
        <authorList>
            <person name="Fedorova N.D."/>
            <person name="Khaldi N."/>
            <person name="Joardar V.S."/>
            <person name="Maiti R."/>
            <person name="Amedeo P."/>
            <person name="Anderson M.J."/>
            <person name="Crabtree J."/>
            <person name="Silva J.C."/>
            <person name="Badger J.H."/>
            <person name="Albarraq A."/>
            <person name="Angiuoli S."/>
            <person name="Bussey H."/>
            <person name="Bowyer P."/>
            <person name="Cotty P.J."/>
            <person name="Dyer P.S."/>
            <person name="Egan A."/>
            <person name="Galens K."/>
            <person name="Fraser-Liggett C.M."/>
            <person name="Haas B.J."/>
            <person name="Inman J.M."/>
            <person name="Kent R."/>
            <person name="Lemieux S."/>
            <person name="Malavazi I."/>
            <person name="Orvis J."/>
            <person name="Roemer T."/>
            <person name="Ronning C.M."/>
            <person name="Sundaram J.P."/>
            <person name="Sutton G."/>
            <person name="Turner G."/>
            <person name="Venter J.C."/>
            <person name="White O.R."/>
            <person name="Whitty B.R."/>
            <person name="Youngman P."/>
            <person name="Wolfe K.H."/>
            <person name="Goldman G.H."/>
            <person name="Wortman J.R."/>
            <person name="Jiang B."/>
            <person name="Denning D.W."/>
            <person name="Nierman W.C."/>
        </authorList>
    </citation>
    <scope>NUCLEOTIDE SEQUENCE [LARGE SCALE GENOMIC DNA]</scope>
    <source>
        <strain evidence="7">ATCC 1007 / CBS 513.65 / DSM 816 / NCTC 3887 / NRRL 1</strain>
    </source>
</reference>
<keyword evidence="3" id="KW-0732">Signal</keyword>
<dbReference type="OrthoDB" id="1735038at2759"/>
<dbReference type="FunFam" id="3.40.50.1820:FF:000165">
    <property type="entry name" value="Serine peptidase, putative"/>
    <property type="match status" value="1"/>
</dbReference>
<keyword evidence="5" id="KW-0325">Glycoprotein</keyword>
<sequence>MSPLARDLRLAAELGLDSHIAWNDPEAFRSLVASAADSSSAAEYTEIPIDHEDPSVGTYRNRFWVTEKYYTPGSPVMVYDIGENTAQYSVSLLTNSSSWLSLLLREFNAIGILWEHRYYGDSLPFPVGQDMPLEHFQYLTTKQALADIPYFAANFSRASHPTVDLTPEGSPWIMIGGSYPGIRAAFTRDQYPDTIFAAFASSAPVQAQVDMGVYFEQVYRAMVANGYSNCTKDIHAALRYIDNQLAGEETAASIKRLFLGPEGEKSNNEDFTSALSALYGPFQSHGLGGGNQSLDSFCNYLELDPRTNRSAGPGGLAPVYGDKYAAERWASFPSFIPLVNRVFGTNCGGLDTSRPPTCEFNLPNTEPDLISWTWQYCSEWGFFQTNNFGPHALLSRYQTLEYQQELCHRQLPSAAQTGLLPAWPQTESLNNEFGGWTIRPSNVYFSGGEFDPWRPLSVLSDEAWAPPGVNYTTEIPACGVSTSEDTVFGYILKNAVHCPDLKLTAEAAVSRGYFIQALKQWLPCFQVRDRMN</sequence>
<dbReference type="RefSeq" id="XP_001274844.1">
    <property type="nucleotide sequence ID" value="XM_001274843.1"/>
</dbReference>
<dbReference type="PANTHER" id="PTHR11010:SF109">
    <property type="entry name" value="PEPTIDASE, FAMILY S28, PUTATIVE (AFU_ORTHOLOGUE AFUA_4G03790)-RELATED"/>
    <property type="match status" value="1"/>
</dbReference>
<gene>
    <name evidence="6" type="ORF">ACLA_054650</name>
</gene>
<dbReference type="FunFam" id="3.40.50.1820:FF:000636">
    <property type="entry name" value="Serine peptidase, family S28, putative"/>
    <property type="match status" value="1"/>
</dbReference>
<dbReference type="GeneID" id="4707062"/>
<dbReference type="InterPro" id="IPR029058">
    <property type="entry name" value="AB_hydrolase_fold"/>
</dbReference>